<evidence type="ECO:0000256" key="3">
    <source>
        <dbReference type="ARBA" id="ARBA00023052"/>
    </source>
</evidence>
<dbReference type="CDD" id="cd02000">
    <property type="entry name" value="TPP_E1_PDC_ADC_BCADC"/>
    <property type="match status" value="1"/>
</dbReference>
<organism evidence="5 6">
    <name type="scientific">Humidesulfovibrio mexicanus</name>
    <dbReference type="NCBI Taxonomy" id="147047"/>
    <lineage>
        <taxon>Bacteria</taxon>
        <taxon>Pseudomonadati</taxon>
        <taxon>Thermodesulfobacteriota</taxon>
        <taxon>Desulfovibrionia</taxon>
        <taxon>Desulfovibrionales</taxon>
        <taxon>Desulfovibrionaceae</taxon>
        <taxon>Humidesulfovibrio</taxon>
    </lineage>
</organism>
<proteinExistence type="predicted"/>
<keyword evidence="5" id="KW-0670">Pyruvate</keyword>
<dbReference type="GO" id="GO:0006086">
    <property type="term" value="P:pyruvate decarboxylation to acetyl-CoA"/>
    <property type="evidence" value="ECO:0007669"/>
    <property type="project" value="TreeGrafter"/>
</dbReference>
<name>A0A239CGN4_9BACT</name>
<evidence type="ECO:0000256" key="2">
    <source>
        <dbReference type="ARBA" id="ARBA00023002"/>
    </source>
</evidence>
<keyword evidence="6" id="KW-1185">Reference proteome</keyword>
<evidence type="ECO:0000313" key="6">
    <source>
        <dbReference type="Proteomes" id="UP000198324"/>
    </source>
</evidence>
<accession>A0A239CGN4</accession>
<keyword evidence="2" id="KW-0560">Oxidoreductase</keyword>
<feature type="domain" description="Dehydrogenase E1 component" evidence="4">
    <location>
        <begin position="17"/>
        <end position="314"/>
    </location>
</feature>
<dbReference type="InterPro" id="IPR001017">
    <property type="entry name" value="DH_E1"/>
</dbReference>
<evidence type="ECO:0000313" key="5">
    <source>
        <dbReference type="EMBL" id="SNS18644.1"/>
    </source>
</evidence>
<gene>
    <name evidence="5" type="ORF">SAMN04488503_3085</name>
</gene>
<dbReference type="InterPro" id="IPR029061">
    <property type="entry name" value="THDP-binding"/>
</dbReference>
<comment type="cofactor">
    <cofactor evidence="1">
        <name>thiamine diphosphate</name>
        <dbReference type="ChEBI" id="CHEBI:58937"/>
    </cofactor>
</comment>
<dbReference type="AlphaFoldDB" id="A0A239CGN4"/>
<dbReference type="Proteomes" id="UP000198324">
    <property type="component" value="Unassembled WGS sequence"/>
</dbReference>
<dbReference type="RefSeq" id="WP_218819432.1">
    <property type="nucleotide sequence ID" value="NZ_FZOC01000008.1"/>
</dbReference>
<protein>
    <submittedName>
        <fullName evidence="5">Pyruvate dehydrogenase E1 component alpha subunit</fullName>
    </submittedName>
</protein>
<dbReference type="EMBL" id="FZOC01000008">
    <property type="protein sequence ID" value="SNS18644.1"/>
    <property type="molecule type" value="Genomic_DNA"/>
</dbReference>
<dbReference type="GO" id="GO:0004739">
    <property type="term" value="F:pyruvate dehydrogenase (acetyl-transferring) activity"/>
    <property type="evidence" value="ECO:0007669"/>
    <property type="project" value="TreeGrafter"/>
</dbReference>
<dbReference type="Gene3D" id="3.40.50.970">
    <property type="match status" value="1"/>
</dbReference>
<dbReference type="SUPFAM" id="SSF52518">
    <property type="entry name" value="Thiamin diphosphate-binding fold (THDP-binding)"/>
    <property type="match status" value="1"/>
</dbReference>
<dbReference type="InterPro" id="IPR050642">
    <property type="entry name" value="PDH_E1_Alpha_Subunit"/>
</dbReference>
<evidence type="ECO:0000256" key="1">
    <source>
        <dbReference type="ARBA" id="ARBA00001964"/>
    </source>
</evidence>
<reference evidence="5 6" key="1">
    <citation type="submission" date="2017-06" db="EMBL/GenBank/DDBJ databases">
        <authorList>
            <person name="Kim H.J."/>
            <person name="Triplett B.A."/>
        </authorList>
    </citation>
    <scope>NUCLEOTIDE SEQUENCE [LARGE SCALE GENOMIC DNA]</scope>
    <source>
        <strain evidence="5 6">DSM 13116</strain>
    </source>
</reference>
<evidence type="ECO:0000259" key="4">
    <source>
        <dbReference type="Pfam" id="PF00676"/>
    </source>
</evidence>
<keyword evidence="3" id="KW-0786">Thiamine pyrophosphate</keyword>
<dbReference type="PANTHER" id="PTHR11516:SF60">
    <property type="entry name" value="PYRUVATE DEHYDROGENASE E1 COMPONENT SUBUNIT ALPHA"/>
    <property type="match status" value="1"/>
</dbReference>
<dbReference type="Pfam" id="PF00676">
    <property type="entry name" value="E1_dh"/>
    <property type="match status" value="1"/>
</dbReference>
<dbReference type="PANTHER" id="PTHR11516">
    <property type="entry name" value="PYRUVATE DEHYDROGENASE E1 COMPONENT, ALPHA SUBUNIT BACTERIAL AND ORGANELLAR"/>
    <property type="match status" value="1"/>
</dbReference>
<sequence length="326" mass="35132">MQTIPAQADLDLLWMLLLIRRFEEKICEVYAAQDMKTPVHLCIGQEAVCAGVCAHLRQEDYLSTTHRGHGHCLAKGMAPYRLYAEFYGRADGCCGGKGGSMHPADPDIGILGTSAIVGGGIPTAVGTALASFLRGEDRVSVVFFGDGASEEGVFHESLNFAALKRLPVVFVCENNAYAAGSPIALRQPHQDVWRHAAGYGIPGVGLDGNDARAVFSAAAEAVSRARAGHGPTLLDCKTYIWKGHVGPDCDCARGVRPLAELEAWMERCPLALHRSRLFAEGRVAEAEYAARMAEIDARLDADIAKARVAPFPDPDSLLTHVYHQRP</sequence>